<keyword evidence="1" id="KW-1133">Transmembrane helix</keyword>
<dbReference type="AlphaFoldDB" id="A0A0P8C7B6"/>
<dbReference type="EMBL" id="LKCM01000217">
    <property type="protein sequence ID" value="KPQ42646.1"/>
    <property type="molecule type" value="Genomic_DNA"/>
</dbReference>
<protein>
    <submittedName>
        <fullName evidence="2">Uncharacterized protein</fullName>
    </submittedName>
</protein>
<reference evidence="2 3" key="1">
    <citation type="submission" date="2015-09" db="EMBL/GenBank/DDBJ databases">
        <title>A metagenomics-based metabolic model of nitrate-dependent anaerobic oxidation of methane by Methanoperedens-like archaea.</title>
        <authorList>
            <person name="Arshad A."/>
            <person name="Speth D.R."/>
            <person name="De Graaf R.M."/>
            <person name="Op Den Camp H.J."/>
            <person name="Jetten M.S."/>
            <person name="Welte C.U."/>
        </authorList>
    </citation>
    <scope>NUCLEOTIDE SEQUENCE [LARGE SCALE GENOMIC DNA]</scope>
</reference>
<name>A0A0P8C7B6_9EURY</name>
<evidence type="ECO:0000256" key="1">
    <source>
        <dbReference type="SAM" id="Phobius"/>
    </source>
</evidence>
<feature type="transmembrane region" description="Helical" evidence="1">
    <location>
        <begin position="154"/>
        <end position="176"/>
    </location>
</feature>
<comment type="caution">
    <text evidence="2">The sequence shown here is derived from an EMBL/GenBank/DDBJ whole genome shotgun (WGS) entry which is preliminary data.</text>
</comment>
<proteinExistence type="predicted"/>
<organism evidence="2 3">
    <name type="scientific">Candidatus Methanoperedens nitratireducens</name>
    <dbReference type="NCBI Taxonomy" id="1392998"/>
    <lineage>
        <taxon>Archaea</taxon>
        <taxon>Methanobacteriati</taxon>
        <taxon>Methanobacteriota</taxon>
        <taxon>Stenosarchaea group</taxon>
        <taxon>Methanomicrobia</taxon>
        <taxon>Methanosarcinales</taxon>
        <taxon>ANME-2 cluster</taxon>
        <taxon>Candidatus Methanoperedentaceae</taxon>
        <taxon>Candidatus Methanoperedens</taxon>
    </lineage>
</organism>
<sequence>MKYIILTKEVDYGQYYFLYKQKDLELVRDTENLVVFRNRHPVSRFYEADGVITIKDWEDLLEISKTRDITSFAIVAGNETNTNIEASKGQALNYTIESPVKYLLDQPSKRYIIFSRRYSEDWKLERKTPFANFGVTNAYDTSGIKGNTLYYERFNIYLIGYLISGIAFIFLIILYFNEKIRTKIGL</sequence>
<evidence type="ECO:0000313" key="2">
    <source>
        <dbReference type="EMBL" id="KPQ42646.1"/>
    </source>
</evidence>
<evidence type="ECO:0000313" key="3">
    <source>
        <dbReference type="Proteomes" id="UP000050360"/>
    </source>
</evidence>
<gene>
    <name evidence="2" type="ORF">MPEBLZ_02793</name>
</gene>
<accession>A0A0P8C7B6</accession>
<dbReference type="Proteomes" id="UP000050360">
    <property type="component" value="Unassembled WGS sequence"/>
</dbReference>
<keyword evidence="1" id="KW-0472">Membrane</keyword>
<keyword evidence="1" id="KW-0812">Transmembrane</keyword>